<keyword evidence="2" id="KW-1185">Reference proteome</keyword>
<proteinExistence type="predicted"/>
<evidence type="ECO:0000313" key="2">
    <source>
        <dbReference type="Proteomes" id="UP000267029"/>
    </source>
</evidence>
<protein>
    <submittedName>
        <fullName evidence="1 3">Uncharacterized protein</fullName>
    </submittedName>
</protein>
<reference evidence="3" key="2">
    <citation type="submission" date="2019-11" db="UniProtKB">
        <authorList>
            <consortium name="WormBaseParasite"/>
        </authorList>
    </citation>
    <scope>IDENTIFICATION</scope>
</reference>
<dbReference type="EMBL" id="UXSR01000071">
    <property type="protein sequence ID" value="VDD74744.1"/>
    <property type="molecule type" value="Genomic_DNA"/>
</dbReference>
<accession>A0A0R3U2N3</accession>
<dbReference type="AlphaFoldDB" id="A0A0R3U2N3"/>
<evidence type="ECO:0000313" key="1">
    <source>
        <dbReference type="EMBL" id="VDD74744.1"/>
    </source>
</evidence>
<gene>
    <name evidence="1" type="ORF">MCOS_LOCUS747</name>
</gene>
<name>A0A0R3U2N3_MESCO</name>
<organism evidence="3">
    <name type="scientific">Mesocestoides corti</name>
    <name type="common">Flatworm</name>
    <dbReference type="NCBI Taxonomy" id="53468"/>
    <lineage>
        <taxon>Eukaryota</taxon>
        <taxon>Metazoa</taxon>
        <taxon>Spiralia</taxon>
        <taxon>Lophotrochozoa</taxon>
        <taxon>Platyhelminthes</taxon>
        <taxon>Cestoda</taxon>
        <taxon>Eucestoda</taxon>
        <taxon>Cyclophyllidea</taxon>
        <taxon>Mesocestoididae</taxon>
        <taxon>Mesocestoides</taxon>
    </lineage>
</organism>
<dbReference type="WBParaSite" id="MCU_003819-RA">
    <property type="protein sequence ID" value="MCU_003819-RA"/>
    <property type="gene ID" value="MCU_003819"/>
</dbReference>
<sequence>MGRTEVTMTCLYAGPCYRDPQGPRGCSLSWAKRSFSDDDEAGHYRGQRSTTACSLKGGLFGVLHCGRILIDLAPFSDLLCAGTTADRVLNQDSVETNARMDGLIAV</sequence>
<dbReference type="Proteomes" id="UP000267029">
    <property type="component" value="Unassembled WGS sequence"/>
</dbReference>
<reference evidence="1 2" key="1">
    <citation type="submission" date="2018-10" db="EMBL/GenBank/DDBJ databases">
        <authorList>
            <consortium name="Pathogen Informatics"/>
        </authorList>
    </citation>
    <scope>NUCLEOTIDE SEQUENCE [LARGE SCALE GENOMIC DNA]</scope>
</reference>
<evidence type="ECO:0000313" key="3">
    <source>
        <dbReference type="WBParaSite" id="MCU_003819-RA"/>
    </source>
</evidence>